<keyword evidence="2" id="KW-0238">DNA-binding</keyword>
<reference evidence="6" key="1">
    <citation type="submission" date="2022-04" db="EMBL/GenBank/DDBJ databases">
        <title>Carnegiea gigantea Genome sequencing and assembly v2.</title>
        <authorList>
            <person name="Copetti D."/>
            <person name="Sanderson M.J."/>
            <person name="Burquez A."/>
            <person name="Wojciechowski M.F."/>
        </authorList>
    </citation>
    <scope>NUCLEOTIDE SEQUENCE</scope>
    <source>
        <strain evidence="6">SGP5-SGP5p</strain>
        <tissue evidence="6">Aerial part</tissue>
    </source>
</reference>
<evidence type="ECO:0000256" key="4">
    <source>
        <dbReference type="ARBA" id="ARBA00023242"/>
    </source>
</evidence>
<evidence type="ECO:0000313" key="7">
    <source>
        <dbReference type="Proteomes" id="UP001153076"/>
    </source>
</evidence>
<feature type="domain" description="NAC" evidence="5">
    <location>
        <begin position="10"/>
        <end position="160"/>
    </location>
</feature>
<dbReference type="PANTHER" id="PTHR31744">
    <property type="entry name" value="PROTEIN CUP-SHAPED COTYLEDON 2-RELATED"/>
    <property type="match status" value="1"/>
</dbReference>
<evidence type="ECO:0000313" key="6">
    <source>
        <dbReference type="EMBL" id="KAJ8447152.1"/>
    </source>
</evidence>
<proteinExistence type="predicted"/>
<dbReference type="GO" id="GO:0003677">
    <property type="term" value="F:DNA binding"/>
    <property type="evidence" value="ECO:0007669"/>
    <property type="project" value="UniProtKB-KW"/>
</dbReference>
<protein>
    <recommendedName>
        <fullName evidence="5">NAC domain-containing protein</fullName>
    </recommendedName>
</protein>
<accession>A0A9Q1KR28</accession>
<dbReference type="InterPro" id="IPR003441">
    <property type="entry name" value="NAC-dom"/>
</dbReference>
<evidence type="ECO:0000256" key="1">
    <source>
        <dbReference type="ARBA" id="ARBA00023015"/>
    </source>
</evidence>
<dbReference type="AlphaFoldDB" id="A0A9Q1KR28"/>
<dbReference type="SUPFAM" id="SSF101941">
    <property type="entry name" value="NAC domain"/>
    <property type="match status" value="2"/>
</dbReference>
<dbReference type="InterPro" id="IPR036093">
    <property type="entry name" value="NAC_dom_sf"/>
</dbReference>
<keyword evidence="4" id="KW-0539">Nucleus</keyword>
<sequence length="671" mass="75630">MDLVLASKPPCPGIRFYPSDEELFMYYLKRKVMGKSFPYQMMSDVDVYRHAPWDLPGKSCLNTRDLYWYFFCPRVKKYASGARAHRLTEFGYWKSTGNDRSVQYCGRPVGKIKTLVFHRGKPPGGDRTNWVMHEYKLEDQRLADKGVSQDSYVICKIYEKSGLGPKNGEHYGAPFVEEEWDSDDDNTMRTDQGPVLHLENVVPADDTNALSTPGSLAPSSTEQLTASVTAACTPSTATVITTEQTAPVTEQVPPNDPQADRLGAMIDNEFFNALGDIIGSGSHSTAHLNFSHWPTYHSPGYIELDDFSRGPEDSDWSQFNWLPQPADDIIGYGALIAKGTLRVWMFSICRLWEAPVDCSVMDKLVADMDLIKASKRLGPGFRFRPTDEELFMFYLKRKVMGKPCRHQIMAEVDVYTFAPWDLPSMSCLKTGDLNWYFFCPRAKKYACGSRTNRANKFGYWKSTGNDRLVQYQGRQVGKIKTLVFHHGKPPSGDRTDWVIYEYRLEDQLLVHQGVSQDSYVICKIFQKSGLGPKNGEHYAAPFVEEEWESDDDNVETNQGPVLHHESVLPTDSTVLTTSEPVSLAPSVEQPDPIVETGDELDRLLSMFTADDVPTGDMVGAGMMQELDGDFFDGLEDLGHTPYCPSGDYNWSQMLAVVDHAGEFIEMDDLLK</sequence>
<keyword evidence="7" id="KW-1185">Reference proteome</keyword>
<name>A0A9Q1KR28_9CARY</name>
<dbReference type="Proteomes" id="UP001153076">
    <property type="component" value="Unassembled WGS sequence"/>
</dbReference>
<keyword evidence="3" id="KW-0804">Transcription</keyword>
<gene>
    <name evidence="6" type="ORF">Cgig2_022881</name>
</gene>
<organism evidence="6 7">
    <name type="scientific">Carnegiea gigantea</name>
    <dbReference type="NCBI Taxonomy" id="171969"/>
    <lineage>
        <taxon>Eukaryota</taxon>
        <taxon>Viridiplantae</taxon>
        <taxon>Streptophyta</taxon>
        <taxon>Embryophyta</taxon>
        <taxon>Tracheophyta</taxon>
        <taxon>Spermatophyta</taxon>
        <taxon>Magnoliopsida</taxon>
        <taxon>eudicotyledons</taxon>
        <taxon>Gunneridae</taxon>
        <taxon>Pentapetalae</taxon>
        <taxon>Caryophyllales</taxon>
        <taxon>Cactineae</taxon>
        <taxon>Cactaceae</taxon>
        <taxon>Cactoideae</taxon>
        <taxon>Echinocereeae</taxon>
        <taxon>Carnegiea</taxon>
    </lineage>
</organism>
<evidence type="ECO:0000256" key="3">
    <source>
        <dbReference type="ARBA" id="ARBA00023163"/>
    </source>
</evidence>
<keyword evidence="1" id="KW-0805">Transcription regulation</keyword>
<evidence type="ECO:0000259" key="5">
    <source>
        <dbReference type="PROSITE" id="PS51005"/>
    </source>
</evidence>
<dbReference type="GO" id="GO:0006355">
    <property type="term" value="P:regulation of DNA-templated transcription"/>
    <property type="evidence" value="ECO:0007669"/>
    <property type="project" value="InterPro"/>
</dbReference>
<dbReference type="PROSITE" id="PS51005">
    <property type="entry name" value="NAC"/>
    <property type="match status" value="2"/>
</dbReference>
<comment type="caution">
    <text evidence="6">The sequence shown here is derived from an EMBL/GenBank/DDBJ whole genome shotgun (WGS) entry which is preliminary data.</text>
</comment>
<dbReference type="PANTHER" id="PTHR31744:SF210">
    <property type="entry name" value="NAC DOMAIN-CONTAINING PROTEIN 86-LIKE"/>
    <property type="match status" value="1"/>
</dbReference>
<evidence type="ECO:0000256" key="2">
    <source>
        <dbReference type="ARBA" id="ARBA00023125"/>
    </source>
</evidence>
<dbReference type="Gene3D" id="2.170.150.80">
    <property type="entry name" value="NAC domain"/>
    <property type="match status" value="2"/>
</dbReference>
<dbReference type="EMBL" id="JAKOGI010000041">
    <property type="protein sequence ID" value="KAJ8447152.1"/>
    <property type="molecule type" value="Genomic_DNA"/>
</dbReference>
<feature type="domain" description="NAC" evidence="5">
    <location>
        <begin position="377"/>
        <end position="527"/>
    </location>
</feature>
<dbReference type="Pfam" id="PF02365">
    <property type="entry name" value="NAM"/>
    <property type="match status" value="2"/>
</dbReference>